<dbReference type="InterPro" id="IPR025660">
    <property type="entry name" value="Pept_his_AS"/>
</dbReference>
<dbReference type="InterPro" id="IPR013128">
    <property type="entry name" value="Peptidase_C1A"/>
</dbReference>
<dbReference type="Pfam" id="PF00112">
    <property type="entry name" value="Peptidase_C1"/>
    <property type="match status" value="1"/>
</dbReference>
<dbReference type="InterPro" id="IPR038765">
    <property type="entry name" value="Papain-like_cys_pep_sf"/>
</dbReference>
<evidence type="ECO:0000256" key="1">
    <source>
        <dbReference type="ARBA" id="ARBA00008455"/>
    </source>
</evidence>
<evidence type="ECO:0000313" key="6">
    <source>
        <dbReference type="EMBL" id="CDW85050.1"/>
    </source>
</evidence>
<evidence type="ECO:0000256" key="4">
    <source>
        <dbReference type="SAM" id="SignalP"/>
    </source>
</evidence>
<dbReference type="PRINTS" id="PR00705">
    <property type="entry name" value="PAPAIN"/>
</dbReference>
<dbReference type="CDD" id="cd02620">
    <property type="entry name" value="Peptidase_C1A_CathepsinB"/>
    <property type="match status" value="1"/>
</dbReference>
<evidence type="ECO:0000256" key="2">
    <source>
        <dbReference type="ARBA" id="ARBA00023145"/>
    </source>
</evidence>
<reference evidence="6 7" key="1">
    <citation type="submission" date="2014-06" db="EMBL/GenBank/DDBJ databases">
        <authorList>
            <person name="Swart Estienne"/>
        </authorList>
    </citation>
    <scope>NUCLEOTIDE SEQUENCE [LARGE SCALE GENOMIC DNA]</scope>
    <source>
        <strain evidence="6 7">130c</strain>
    </source>
</reference>
<feature type="signal peptide" evidence="4">
    <location>
        <begin position="1"/>
        <end position="16"/>
    </location>
</feature>
<dbReference type="GO" id="GO:0008234">
    <property type="term" value="F:cysteine-type peptidase activity"/>
    <property type="evidence" value="ECO:0007669"/>
    <property type="project" value="InterPro"/>
</dbReference>
<dbReference type="PROSITE" id="PS00639">
    <property type="entry name" value="THIOL_PROTEASE_HIS"/>
    <property type="match status" value="1"/>
</dbReference>
<dbReference type="Gene3D" id="3.90.70.10">
    <property type="entry name" value="Cysteine proteinases"/>
    <property type="match status" value="1"/>
</dbReference>
<keyword evidence="2" id="KW-0865">Zymogen</keyword>
<dbReference type="OMA" id="DEKIPYW"/>
<name>A0A078ARG6_STYLE</name>
<dbReference type="GO" id="GO:0006508">
    <property type="term" value="P:proteolysis"/>
    <property type="evidence" value="ECO:0007669"/>
    <property type="project" value="InterPro"/>
</dbReference>
<dbReference type="InterPro" id="IPR000668">
    <property type="entry name" value="Peptidase_C1A_C"/>
</dbReference>
<proteinExistence type="inferred from homology"/>
<keyword evidence="3" id="KW-1015">Disulfide bond</keyword>
<dbReference type="PROSITE" id="PS00139">
    <property type="entry name" value="THIOL_PROTEASE_CYS"/>
    <property type="match status" value="1"/>
</dbReference>
<sequence length="293" mass="31837">MFKLIVVGIVAVVAQAIHPIRDEIVHDIRAKATTWTAHDVQTNPISNWTEEDIRARLGTVIQPPIEGIPSPAVYNDVIPTSFDSRTKWSNCVHAIRDQAKCGSCWAFGATESLSDRLCIASDGKVDVVLSPQDLVSCDWWDRGCSGGILSWAWSHLESEGAAADTCIPYESQTGKAPSCPSKCKDGSDIKRYQCSDKVQATKIDEIKSDILNNGPMETGFTVYEDFMSYSGGVYKHTSGAQLGGHAVKIVGWGDGYWICANSWGPSWGEKGFFNIAFGECGIDSAVYGCTPKL</sequence>
<organism evidence="6 7">
    <name type="scientific">Stylonychia lemnae</name>
    <name type="common">Ciliate</name>
    <dbReference type="NCBI Taxonomy" id="5949"/>
    <lineage>
        <taxon>Eukaryota</taxon>
        <taxon>Sar</taxon>
        <taxon>Alveolata</taxon>
        <taxon>Ciliophora</taxon>
        <taxon>Intramacronucleata</taxon>
        <taxon>Spirotrichea</taxon>
        <taxon>Stichotrichia</taxon>
        <taxon>Sporadotrichida</taxon>
        <taxon>Oxytrichidae</taxon>
        <taxon>Stylonychinae</taxon>
        <taxon>Stylonychia</taxon>
    </lineage>
</organism>
<dbReference type="SUPFAM" id="SSF54001">
    <property type="entry name" value="Cysteine proteinases"/>
    <property type="match status" value="1"/>
</dbReference>
<dbReference type="SMART" id="SM00645">
    <property type="entry name" value="Pept_C1"/>
    <property type="match status" value="1"/>
</dbReference>
<dbReference type="EMBL" id="CCKQ01013390">
    <property type="protein sequence ID" value="CDW85050.1"/>
    <property type="molecule type" value="Genomic_DNA"/>
</dbReference>
<dbReference type="OrthoDB" id="640249at2759"/>
<evidence type="ECO:0000313" key="7">
    <source>
        <dbReference type="Proteomes" id="UP000039865"/>
    </source>
</evidence>
<evidence type="ECO:0000259" key="5">
    <source>
        <dbReference type="SMART" id="SM00645"/>
    </source>
</evidence>
<dbReference type="PANTHER" id="PTHR12411">
    <property type="entry name" value="CYSTEINE PROTEASE FAMILY C1-RELATED"/>
    <property type="match status" value="1"/>
</dbReference>
<dbReference type="InParanoid" id="A0A078ARG6"/>
<dbReference type="InterPro" id="IPR025661">
    <property type="entry name" value="Pept_asp_AS"/>
</dbReference>
<protein>
    <submittedName>
        <fullName evidence="6">Cathepsin b</fullName>
    </submittedName>
</protein>
<feature type="domain" description="Peptidase C1A papain C-terminal" evidence="5">
    <location>
        <begin position="78"/>
        <end position="290"/>
    </location>
</feature>
<dbReference type="InterPro" id="IPR000169">
    <property type="entry name" value="Pept_cys_AS"/>
</dbReference>
<keyword evidence="4" id="KW-0732">Signal</keyword>
<evidence type="ECO:0000256" key="3">
    <source>
        <dbReference type="ARBA" id="ARBA00023157"/>
    </source>
</evidence>
<dbReference type="AlphaFoldDB" id="A0A078ARG6"/>
<dbReference type="Proteomes" id="UP000039865">
    <property type="component" value="Unassembled WGS sequence"/>
</dbReference>
<accession>A0A078ARG6</accession>
<comment type="similarity">
    <text evidence="1">Belongs to the peptidase C1 family.</text>
</comment>
<dbReference type="PROSITE" id="PS00640">
    <property type="entry name" value="THIOL_PROTEASE_ASN"/>
    <property type="match status" value="1"/>
</dbReference>
<gene>
    <name evidence="6" type="primary">Contig4745.g5065</name>
    <name evidence="6" type="ORF">STYLEM_14120</name>
</gene>
<feature type="chain" id="PRO_5018536505" evidence="4">
    <location>
        <begin position="17"/>
        <end position="293"/>
    </location>
</feature>
<keyword evidence="7" id="KW-1185">Reference proteome</keyword>